<dbReference type="RefSeq" id="WP_109344635.1">
    <property type="nucleotide sequence ID" value="NZ_CP029343.1"/>
</dbReference>
<protein>
    <submittedName>
        <fullName evidence="1">Uncharacterized protein</fullName>
    </submittedName>
</protein>
<keyword evidence="2" id="KW-1185">Reference proteome</keyword>
<name>A0A2S2DGP2_9BURK</name>
<organism evidence="1 2">
    <name type="scientific">Massilia oculi</name>
    <dbReference type="NCBI Taxonomy" id="945844"/>
    <lineage>
        <taxon>Bacteria</taxon>
        <taxon>Pseudomonadati</taxon>
        <taxon>Pseudomonadota</taxon>
        <taxon>Betaproteobacteria</taxon>
        <taxon>Burkholderiales</taxon>
        <taxon>Oxalobacteraceae</taxon>
        <taxon>Telluria group</taxon>
        <taxon>Massilia</taxon>
    </lineage>
</organism>
<gene>
    <name evidence="1" type="ORF">DIR46_07260</name>
</gene>
<evidence type="ECO:0000313" key="1">
    <source>
        <dbReference type="EMBL" id="AWL04249.1"/>
    </source>
</evidence>
<dbReference type="OrthoDB" id="9835603at2"/>
<dbReference type="Proteomes" id="UP000245820">
    <property type="component" value="Chromosome"/>
</dbReference>
<dbReference type="KEGG" id="mtim:DIR46_07260"/>
<reference evidence="1 2" key="1">
    <citation type="submission" date="2018-05" db="EMBL/GenBank/DDBJ databases">
        <title>Complete genome sequence of Massilia oculi sp. nov. CCUG 43427T (=DSM 26321T), the type strain of M. oculi, and comparison with genome sequences of other Massilia strains.</title>
        <authorList>
            <person name="Zhu B."/>
        </authorList>
    </citation>
    <scope>NUCLEOTIDE SEQUENCE [LARGE SCALE GENOMIC DNA]</scope>
    <source>
        <strain evidence="1 2">CCUG 43427</strain>
    </source>
</reference>
<dbReference type="AlphaFoldDB" id="A0A2S2DGP2"/>
<evidence type="ECO:0000313" key="2">
    <source>
        <dbReference type="Proteomes" id="UP000245820"/>
    </source>
</evidence>
<proteinExistence type="predicted"/>
<accession>A0A2S2DGP2</accession>
<dbReference type="EMBL" id="CP029343">
    <property type="protein sequence ID" value="AWL04249.1"/>
    <property type="molecule type" value="Genomic_DNA"/>
</dbReference>
<sequence>MRHCVAIQDWLGHHGEPLHPESMQFTTRPAKSCRGCLFAGQHASICDRACQVAQRAELEHCERGVIYVAKPVDTRQLPLVEKGH</sequence>